<protein>
    <submittedName>
        <fullName evidence="1">Uncharacterized protein</fullName>
    </submittedName>
</protein>
<dbReference type="SUPFAM" id="SSF48239">
    <property type="entry name" value="Terpenoid cyclases/Protein prenyltransferases"/>
    <property type="match status" value="1"/>
</dbReference>
<accession>A0A645FQ80</accession>
<name>A0A645FQ80_9ZZZZ</name>
<gene>
    <name evidence="1" type="ORF">SDC9_161659</name>
</gene>
<proteinExistence type="predicted"/>
<dbReference type="Gene3D" id="1.50.10.20">
    <property type="match status" value="1"/>
</dbReference>
<comment type="caution">
    <text evidence="1">The sequence shown here is derived from an EMBL/GenBank/DDBJ whole genome shotgun (WGS) entry which is preliminary data.</text>
</comment>
<reference evidence="1" key="1">
    <citation type="submission" date="2019-08" db="EMBL/GenBank/DDBJ databases">
        <authorList>
            <person name="Kucharzyk K."/>
            <person name="Murdoch R.W."/>
            <person name="Higgins S."/>
            <person name="Loffler F."/>
        </authorList>
    </citation>
    <scope>NUCLEOTIDE SEQUENCE</scope>
</reference>
<sequence>MLAARQQNGSFGFLYDTVFSALALEGAGTTYDVDGLLRVLIGAQRADGSFEDNRTTGLALSLLSTIDDDRAKTMADRAAQYLGAAEIDDAALSCVIIGLTDAGGDTDKLTELLLGLQGEDGSFPTPMDLIALDAVKQGGSVFVRHTTDTAMVTVTIQHGGETVATGRIEADAQADALTLTKRFCAKQGIDIIVIQGQVRQIGQVSGSWKLAEGSSTDAGGSIVWNS</sequence>
<organism evidence="1">
    <name type="scientific">bioreactor metagenome</name>
    <dbReference type="NCBI Taxonomy" id="1076179"/>
    <lineage>
        <taxon>unclassified sequences</taxon>
        <taxon>metagenomes</taxon>
        <taxon>ecological metagenomes</taxon>
    </lineage>
</organism>
<dbReference type="EMBL" id="VSSQ01060938">
    <property type="protein sequence ID" value="MPN14333.1"/>
    <property type="molecule type" value="Genomic_DNA"/>
</dbReference>
<evidence type="ECO:0000313" key="1">
    <source>
        <dbReference type="EMBL" id="MPN14333.1"/>
    </source>
</evidence>
<dbReference type="AlphaFoldDB" id="A0A645FQ80"/>
<dbReference type="InterPro" id="IPR008930">
    <property type="entry name" value="Terpenoid_cyclase/PrenylTrfase"/>
</dbReference>